<comment type="caution">
    <text evidence="3">The sequence shown here is derived from an EMBL/GenBank/DDBJ whole genome shotgun (WGS) entry which is preliminary data.</text>
</comment>
<dbReference type="InterPro" id="IPR038576">
    <property type="entry name" value="Methyltransf_Zn-bd_dom_put_sf"/>
</dbReference>
<dbReference type="InterPro" id="IPR013691">
    <property type="entry name" value="MeTrfase_14"/>
</dbReference>
<feature type="domain" description="Methyltransferase putative zinc binding" evidence="1">
    <location>
        <begin position="8"/>
        <end position="66"/>
    </location>
</feature>
<name>A0A0F9G1Q0_9ZZZZ</name>
<dbReference type="Pfam" id="PF08484">
    <property type="entry name" value="Methyltransf_14"/>
    <property type="match status" value="1"/>
</dbReference>
<dbReference type="Gene3D" id="6.20.50.110">
    <property type="entry name" value="Methyltransferase, zinc-binding domain"/>
    <property type="match status" value="1"/>
</dbReference>
<feature type="domain" description="C-methyltransferase" evidence="2">
    <location>
        <begin position="243"/>
        <end position="403"/>
    </location>
</feature>
<evidence type="ECO:0008006" key="4">
    <source>
        <dbReference type="Google" id="ProtNLM"/>
    </source>
</evidence>
<evidence type="ECO:0000313" key="3">
    <source>
        <dbReference type="EMBL" id="KKL92644.1"/>
    </source>
</evidence>
<dbReference type="Pfam" id="PF08421">
    <property type="entry name" value="Methyltransf_13"/>
    <property type="match status" value="1"/>
</dbReference>
<dbReference type="AlphaFoldDB" id="A0A0F9G1Q0"/>
<accession>A0A0F9G1Q0</accession>
<dbReference type="EMBL" id="LAZR01019409">
    <property type="protein sequence ID" value="KKL92644.1"/>
    <property type="molecule type" value="Genomic_DNA"/>
</dbReference>
<organism evidence="3">
    <name type="scientific">marine sediment metagenome</name>
    <dbReference type="NCBI Taxonomy" id="412755"/>
    <lineage>
        <taxon>unclassified sequences</taxon>
        <taxon>metagenomes</taxon>
        <taxon>ecological metagenomes</taxon>
    </lineage>
</organism>
<evidence type="ECO:0000259" key="2">
    <source>
        <dbReference type="Pfam" id="PF08484"/>
    </source>
</evidence>
<sequence length="413" mass="47219">MDERCTTCRVCESKELEEIYYLGNMAFTGIFPKASEKVQEGPLALIRCGKCGLVQGGHHFDPNVLYGPTYGYRSGLNKSMINHLEKKMAYLRKYFPDRWVRGSVVDIGSSDGTFLNLWGGERVGFDPQANRFSKYYDDGIMRVPHFFTLAEFDILGVSKAKIVTTIAMFYDLRSPVNFVEDIRGIMDKDGIWHTEQSYLPLMIKNTAYDTICHEHLSYYGINDILNMAKMTGMIVVNIQFNDINGGSFATTLCRDDHPNPPYQLSKSLIETLAFFEREYLENAETWTAFRQRIAKHRSQMLDFFQMCRKKEKLVLGLGASTKGNVVLQYCGVSVNDLPGITDVNEDKWNKYTPGTHIPIISEEVGRGNKPDYFLVLPWHFRDNIIEREKEFLSNGGSLVFPLPKFEIFKGAQL</sequence>
<gene>
    <name evidence="3" type="ORF">LCGC14_1882630</name>
</gene>
<dbReference type="InterPro" id="IPR013630">
    <property type="entry name" value="Methyltransf_Zn-bd_dom_put"/>
</dbReference>
<dbReference type="Gene3D" id="3.40.50.150">
    <property type="entry name" value="Vaccinia Virus protein VP39"/>
    <property type="match status" value="1"/>
</dbReference>
<protein>
    <recommendedName>
        <fullName evidence="4">C-methyltransferase domain-containing protein</fullName>
    </recommendedName>
</protein>
<dbReference type="SUPFAM" id="SSF53335">
    <property type="entry name" value="S-adenosyl-L-methionine-dependent methyltransferases"/>
    <property type="match status" value="1"/>
</dbReference>
<dbReference type="InterPro" id="IPR029063">
    <property type="entry name" value="SAM-dependent_MTases_sf"/>
</dbReference>
<evidence type="ECO:0000259" key="1">
    <source>
        <dbReference type="Pfam" id="PF08421"/>
    </source>
</evidence>
<dbReference type="Gene3D" id="3.40.50.720">
    <property type="entry name" value="NAD(P)-binding Rossmann-like Domain"/>
    <property type="match status" value="1"/>
</dbReference>
<reference evidence="3" key="1">
    <citation type="journal article" date="2015" name="Nature">
        <title>Complex archaea that bridge the gap between prokaryotes and eukaryotes.</title>
        <authorList>
            <person name="Spang A."/>
            <person name="Saw J.H."/>
            <person name="Jorgensen S.L."/>
            <person name="Zaremba-Niedzwiedzka K."/>
            <person name="Martijn J."/>
            <person name="Lind A.E."/>
            <person name="van Eijk R."/>
            <person name="Schleper C."/>
            <person name="Guy L."/>
            <person name="Ettema T.J."/>
        </authorList>
    </citation>
    <scope>NUCLEOTIDE SEQUENCE</scope>
</reference>
<proteinExistence type="predicted"/>